<dbReference type="GO" id="GO:0006801">
    <property type="term" value="P:superoxide metabolic process"/>
    <property type="evidence" value="ECO:0007669"/>
    <property type="project" value="InterPro"/>
</dbReference>
<dbReference type="AlphaFoldDB" id="A0A7G6X182"/>
<evidence type="ECO:0000256" key="1">
    <source>
        <dbReference type="ARBA" id="ARBA00010457"/>
    </source>
</evidence>
<reference evidence="3 4" key="2">
    <citation type="journal article" date="2020" name="Microbiol. Resour. Announc.">
        <title>Antarctic desert soil bacteria exhibit high novel natural product potential, evaluated through long-read genome sequencing and comparative genomics.</title>
        <authorList>
            <person name="Benaud N."/>
            <person name="Edwards R.J."/>
            <person name="Amos T.G."/>
            <person name="D'Agostino P.M."/>
            <person name="Gutierrez-Chavez C."/>
            <person name="Montgomery K."/>
            <person name="Nicetic I."/>
            <person name="Ferrari B.C."/>
        </authorList>
    </citation>
    <scope>NUCLEOTIDE SEQUENCE [LARGE SCALE GENOMIC DNA]</scope>
    <source>
        <strain evidence="3 4">SPB151</strain>
    </source>
</reference>
<dbReference type="SUPFAM" id="SSF49329">
    <property type="entry name" value="Cu,Zn superoxide dismutase-like"/>
    <property type="match status" value="1"/>
</dbReference>
<evidence type="ECO:0000256" key="2">
    <source>
        <dbReference type="SAM" id="SignalP"/>
    </source>
</evidence>
<dbReference type="InterPro" id="IPR036423">
    <property type="entry name" value="SOD-like_Cu/Zn_dom_sf"/>
</dbReference>
<evidence type="ECO:0000313" key="4">
    <source>
        <dbReference type="Proteomes" id="UP000515563"/>
    </source>
</evidence>
<evidence type="ECO:0000313" key="3">
    <source>
        <dbReference type="EMBL" id="QNE19997.1"/>
    </source>
</evidence>
<dbReference type="Proteomes" id="UP000515563">
    <property type="component" value="Chromosome"/>
</dbReference>
<feature type="signal peptide" evidence="2">
    <location>
        <begin position="1"/>
        <end position="34"/>
    </location>
</feature>
<comment type="similarity">
    <text evidence="1">Belongs to the Cu-Zn superoxide dismutase family.</text>
</comment>
<keyword evidence="4" id="KW-1185">Reference proteome</keyword>
<organism evidence="3 4">
    <name type="scientific">Kribbella qitaiheensis</name>
    <dbReference type="NCBI Taxonomy" id="1544730"/>
    <lineage>
        <taxon>Bacteria</taxon>
        <taxon>Bacillati</taxon>
        <taxon>Actinomycetota</taxon>
        <taxon>Actinomycetes</taxon>
        <taxon>Propionibacteriales</taxon>
        <taxon>Kribbellaceae</taxon>
        <taxon>Kribbella</taxon>
    </lineage>
</organism>
<reference evidence="4" key="1">
    <citation type="submission" date="2019-09" db="EMBL/GenBank/DDBJ databases">
        <title>Antimicrobial potential of Antarctic Bacteria.</title>
        <authorList>
            <person name="Benaud N."/>
            <person name="Edwards R.J."/>
            <person name="Ferrari B.C."/>
        </authorList>
    </citation>
    <scope>NUCLEOTIDE SEQUENCE [LARGE SCALE GENOMIC DNA]</scope>
    <source>
        <strain evidence="4">SPB151</strain>
    </source>
</reference>
<gene>
    <name evidence="3" type="ORF">F1D05_21385</name>
</gene>
<keyword evidence="2" id="KW-0732">Signal</keyword>
<proteinExistence type="inferred from homology"/>
<sequence>MDPNGGVMTATKRTAVMMAAAMTAAIAVPISASAAPETAASTSKARVVLAHGGLRDLQPAAAGAFDRARAALLMVQYDGRSLVWLQVNGIDRSMAGRSFGAHLHVGPCVAGDGAAAGPHYNSDTVAGRVPPRIGPDTEIWLDFTVTRAGTGFAITKVPFIALPGNRAIVIHQEPTDPNGVAGLRLACLPVSW</sequence>
<dbReference type="Gene3D" id="2.60.40.200">
    <property type="entry name" value="Superoxide dismutase, copper/zinc binding domain"/>
    <property type="match status" value="1"/>
</dbReference>
<name>A0A7G6X182_9ACTN</name>
<feature type="chain" id="PRO_5028884472" evidence="2">
    <location>
        <begin position="35"/>
        <end position="192"/>
    </location>
</feature>
<dbReference type="EMBL" id="CP043661">
    <property type="protein sequence ID" value="QNE19997.1"/>
    <property type="molecule type" value="Genomic_DNA"/>
</dbReference>
<dbReference type="GO" id="GO:0046872">
    <property type="term" value="F:metal ion binding"/>
    <property type="evidence" value="ECO:0007669"/>
    <property type="project" value="InterPro"/>
</dbReference>
<protein>
    <submittedName>
        <fullName evidence="3">Superoxide dismutase family protein</fullName>
    </submittedName>
</protein>
<accession>A0A7G6X182</accession>
<dbReference type="KEGG" id="kqi:F1D05_21385"/>